<gene>
    <name evidence="1" type="ORF">P5G65_08090</name>
</gene>
<dbReference type="EMBL" id="JAROBY010000014">
    <property type="protein sequence ID" value="MEB4793850.1"/>
    <property type="molecule type" value="Genomic_DNA"/>
</dbReference>
<proteinExistence type="predicted"/>
<evidence type="ECO:0000313" key="1">
    <source>
        <dbReference type="EMBL" id="MEB4793850.1"/>
    </source>
</evidence>
<reference evidence="1 2" key="1">
    <citation type="submission" date="2023-03" db="EMBL/GenBank/DDBJ databases">
        <title>Bacillus Genome Sequencing.</title>
        <authorList>
            <person name="Dunlap C."/>
        </authorList>
    </citation>
    <scope>NUCLEOTIDE SEQUENCE [LARGE SCALE GENOMIC DNA]</scope>
    <source>
        <strain evidence="1 2">NRS-1351</strain>
    </source>
</reference>
<name>A0ABU6D8U4_9BACL</name>
<keyword evidence="2" id="KW-1185">Reference proteome</keyword>
<comment type="caution">
    <text evidence="1">The sequence shown here is derived from an EMBL/GenBank/DDBJ whole genome shotgun (WGS) entry which is preliminary data.</text>
</comment>
<accession>A0ABU6D8U4</accession>
<dbReference type="Proteomes" id="UP001355653">
    <property type="component" value="Unassembled WGS sequence"/>
</dbReference>
<sequence length="168" mass="19236">MSITMNERMTTIETAQTCQDRPPLQIAFLQATVKITRIECFRYDLDHELIAKLQLGDGVDTIYGLLAISTDTGAVGIKEFAIPSESLKCDLTTWVALFQRIKGLTLTESMNYTQLKQESWGPLRKELMESALQDLIEKKEPISLTNKNQKYMLDRAYLYNHSQSYISF</sequence>
<organism evidence="1 2">
    <name type="scientific">Paenibacillus chondroitinus</name>
    <dbReference type="NCBI Taxonomy" id="59842"/>
    <lineage>
        <taxon>Bacteria</taxon>
        <taxon>Bacillati</taxon>
        <taxon>Bacillota</taxon>
        <taxon>Bacilli</taxon>
        <taxon>Bacillales</taxon>
        <taxon>Paenibacillaceae</taxon>
        <taxon>Paenibacillus</taxon>
    </lineage>
</organism>
<protein>
    <submittedName>
        <fullName evidence="1">Uncharacterized protein</fullName>
    </submittedName>
</protein>
<dbReference type="RefSeq" id="WP_127455960.1">
    <property type="nucleotide sequence ID" value="NZ_JAROBY010000014.1"/>
</dbReference>
<evidence type="ECO:0000313" key="2">
    <source>
        <dbReference type="Proteomes" id="UP001355653"/>
    </source>
</evidence>